<feature type="domain" description="Amidohydrolase-related" evidence="5">
    <location>
        <begin position="91"/>
        <end position="460"/>
    </location>
</feature>
<evidence type="ECO:0000313" key="7">
    <source>
        <dbReference type="Proteomes" id="UP001174909"/>
    </source>
</evidence>
<dbReference type="GO" id="GO:0008892">
    <property type="term" value="F:guanine deaminase activity"/>
    <property type="evidence" value="ECO:0007669"/>
    <property type="project" value="TreeGrafter"/>
</dbReference>
<protein>
    <submittedName>
        <fullName evidence="6">Guanine deaminase</fullName>
    </submittedName>
</protein>
<dbReference type="InterPro" id="IPR006680">
    <property type="entry name" value="Amidohydro-rel"/>
</dbReference>
<dbReference type="Gene3D" id="3.20.20.140">
    <property type="entry name" value="Metal-dependent hydrolases"/>
    <property type="match status" value="1"/>
</dbReference>
<dbReference type="GO" id="GO:0005829">
    <property type="term" value="C:cytosol"/>
    <property type="evidence" value="ECO:0007669"/>
    <property type="project" value="TreeGrafter"/>
</dbReference>
<gene>
    <name evidence="6" type="ORF">GBAR_LOCUS9835</name>
</gene>
<evidence type="ECO:0000256" key="1">
    <source>
        <dbReference type="ARBA" id="ARBA00001947"/>
    </source>
</evidence>
<evidence type="ECO:0000256" key="2">
    <source>
        <dbReference type="ARBA" id="ARBA00022723"/>
    </source>
</evidence>
<evidence type="ECO:0000259" key="5">
    <source>
        <dbReference type="Pfam" id="PF01979"/>
    </source>
</evidence>
<dbReference type="InterPro" id="IPR011059">
    <property type="entry name" value="Metal-dep_hydrolase_composite"/>
</dbReference>
<dbReference type="GO" id="GO:0008270">
    <property type="term" value="F:zinc ion binding"/>
    <property type="evidence" value="ECO:0007669"/>
    <property type="project" value="TreeGrafter"/>
</dbReference>
<dbReference type="Pfam" id="PF01979">
    <property type="entry name" value="Amidohydro_1"/>
    <property type="match status" value="1"/>
</dbReference>
<keyword evidence="3" id="KW-0378">Hydrolase</keyword>
<dbReference type="SUPFAM" id="SSF51556">
    <property type="entry name" value="Metallo-dependent hydrolases"/>
    <property type="match status" value="1"/>
</dbReference>
<dbReference type="Gene3D" id="2.30.40.10">
    <property type="entry name" value="Urease, subunit C, domain 1"/>
    <property type="match status" value="1"/>
</dbReference>
<reference evidence="6" key="1">
    <citation type="submission" date="2023-03" db="EMBL/GenBank/DDBJ databases">
        <authorList>
            <person name="Steffen K."/>
            <person name="Cardenas P."/>
        </authorList>
    </citation>
    <scope>NUCLEOTIDE SEQUENCE</scope>
</reference>
<dbReference type="PANTHER" id="PTHR11271:SF6">
    <property type="entry name" value="GUANINE DEAMINASE"/>
    <property type="match status" value="1"/>
</dbReference>
<comment type="caution">
    <text evidence="6">The sequence shown here is derived from an EMBL/GenBank/DDBJ whole genome shotgun (WGS) entry which is preliminary data.</text>
</comment>
<evidence type="ECO:0000313" key="6">
    <source>
        <dbReference type="EMBL" id="CAI8015922.1"/>
    </source>
</evidence>
<evidence type="ECO:0000256" key="4">
    <source>
        <dbReference type="ARBA" id="ARBA00022833"/>
    </source>
</evidence>
<evidence type="ECO:0000256" key="3">
    <source>
        <dbReference type="ARBA" id="ARBA00022801"/>
    </source>
</evidence>
<keyword evidence="7" id="KW-1185">Reference proteome</keyword>
<sequence length="464" mass="51477">MHWADRRVCVCAPADCSIHLHSSRASKSGGVMDVYRGTVVHCLRPQEMELLPDHLIGVENGQIKFVEPGERLEELKEQHSFTVHTLPNSQFLMPGLVDAHNHPSQYSYTGTGYDLSIQQRLEMFKIPTEAKFADIETARTIYQKAVRRSLLNGTTTASYLATVHLDSTMELCRICADAGQRVHVGKVNMDHEQTKNSTQHSVEETRKFIKSVREMKNPLMEPAVAPRFASTCSQPLLKALGDLASELAVPIHSHLGQQREEVTRLLQDNPSSRNPAHLFEMAGMLNSRTYMAHCVYTTEQEVELLRERQVGVVHCPNSNFSLRSGCLDVRGLLHCGVTKIALGTDVSGGYTSSILDAMRCALHTSKAVCFKNDGQHYDPLTLPEVLYMATMGGASVLGLDAKIGNFQVGKEFDALIIDTAAPCGNPVFDLFENDTNKDKVSKFFYLGDDRNIVSRFVAGKKIIV</sequence>
<name>A0AA35RRH5_GEOBA</name>
<accession>A0AA35RRH5</accession>
<keyword evidence="2" id="KW-0479">Metal-binding</keyword>
<proteinExistence type="predicted"/>
<keyword evidence="4" id="KW-0862">Zinc</keyword>
<dbReference type="InterPro" id="IPR051607">
    <property type="entry name" value="Metallo-dep_hydrolases"/>
</dbReference>
<organism evidence="6 7">
    <name type="scientific">Geodia barretti</name>
    <name type="common">Barrett's horny sponge</name>
    <dbReference type="NCBI Taxonomy" id="519541"/>
    <lineage>
        <taxon>Eukaryota</taxon>
        <taxon>Metazoa</taxon>
        <taxon>Porifera</taxon>
        <taxon>Demospongiae</taxon>
        <taxon>Heteroscleromorpha</taxon>
        <taxon>Tetractinellida</taxon>
        <taxon>Astrophorina</taxon>
        <taxon>Geodiidae</taxon>
        <taxon>Geodia</taxon>
    </lineage>
</organism>
<dbReference type="InterPro" id="IPR032466">
    <property type="entry name" value="Metal_Hydrolase"/>
</dbReference>
<dbReference type="GO" id="GO:0046098">
    <property type="term" value="P:guanine metabolic process"/>
    <property type="evidence" value="ECO:0007669"/>
    <property type="project" value="TreeGrafter"/>
</dbReference>
<dbReference type="PANTHER" id="PTHR11271">
    <property type="entry name" value="GUANINE DEAMINASE"/>
    <property type="match status" value="1"/>
</dbReference>
<dbReference type="SUPFAM" id="SSF51338">
    <property type="entry name" value="Composite domain of metallo-dependent hydrolases"/>
    <property type="match status" value="1"/>
</dbReference>
<dbReference type="Proteomes" id="UP001174909">
    <property type="component" value="Unassembled WGS sequence"/>
</dbReference>
<comment type="cofactor">
    <cofactor evidence="1">
        <name>Zn(2+)</name>
        <dbReference type="ChEBI" id="CHEBI:29105"/>
    </cofactor>
</comment>
<dbReference type="AlphaFoldDB" id="A0AA35RRH5"/>
<dbReference type="EMBL" id="CASHTH010001478">
    <property type="protein sequence ID" value="CAI8015922.1"/>
    <property type="molecule type" value="Genomic_DNA"/>
</dbReference>